<evidence type="ECO:0000313" key="2">
    <source>
        <dbReference type="Proteomes" id="UP000249661"/>
    </source>
</evidence>
<reference evidence="1" key="1">
    <citation type="submission" date="2018-02" db="EMBL/GenBank/DDBJ databases">
        <title>The genomes of Aspergillus section Nigri reveals drivers in fungal speciation.</title>
        <authorList>
            <consortium name="DOE Joint Genome Institute"/>
            <person name="Vesth T.C."/>
            <person name="Nybo J."/>
            <person name="Theobald S."/>
            <person name="Brandl J."/>
            <person name="Frisvad J.C."/>
            <person name="Nielsen K.F."/>
            <person name="Lyhne E.K."/>
            <person name="Kogle M.E."/>
            <person name="Kuo A."/>
            <person name="Riley R."/>
            <person name="Clum A."/>
            <person name="Nolan M."/>
            <person name="Lipzen A."/>
            <person name="Salamov A."/>
            <person name="Henrissat B."/>
            <person name="Wiebenga A."/>
            <person name="De vries R.P."/>
            <person name="Grigoriev I.V."/>
            <person name="Mortensen U.H."/>
            <person name="Andersen M.R."/>
            <person name="Baker S.E."/>
        </authorList>
    </citation>
    <scope>NUCLEOTIDE SEQUENCE</scope>
    <source>
        <strain evidence="1">CBS 121060</strain>
    </source>
</reference>
<organism evidence="1 2">
    <name type="scientific">Aspergillus aculeatinus CBS 121060</name>
    <dbReference type="NCBI Taxonomy" id="1448322"/>
    <lineage>
        <taxon>Eukaryota</taxon>
        <taxon>Fungi</taxon>
        <taxon>Dikarya</taxon>
        <taxon>Ascomycota</taxon>
        <taxon>Pezizomycotina</taxon>
        <taxon>Eurotiomycetes</taxon>
        <taxon>Eurotiomycetidae</taxon>
        <taxon>Eurotiales</taxon>
        <taxon>Aspergillaceae</taxon>
        <taxon>Aspergillus</taxon>
        <taxon>Aspergillus subgen. Circumdati</taxon>
    </lineage>
</organism>
<dbReference type="Proteomes" id="UP000249661">
    <property type="component" value="Unassembled WGS sequence"/>
</dbReference>
<accession>A0ACD1GS99</accession>
<sequence>MGRKLSVDQFDQAIPGGKATDWVGLKSLLRRALHESGFLQLNMTTPGLRQQLRDELVDRIHAMPRFVRRAYRDDADRCLEYLMLYAYKVKNAYTQEINRAQRRQALRSEAATETSTARRRRRRRRQNKRQRRDRSRRRAGSVSSLSDSETDADSSQFDIPIARRRRSQNQNKRRRRERSRRRTGSVSSLSDSETDAYSSDFDVSMARRGRPQNKRRRGEQSTRKAVPASYPQASGIESIHSTNSDTSITPRRGRQNKRRRGERSTKRALSVSSSSDTGLDADLSDFDTPRARHRRFQNRTKRRRRQPTPRRAVTVSCSVDSEGDASAAVQDIATRRPQTRSQMTPQQEKEGKEAEPEQEQQERQQQHPSQPSNSPNPRNQTSDATREWKIIVWDFNSVSHSDLVKYLREHEKYDPGSDGIQWADPAGTISVPVSNERTWKMALNKMGKLRGPSWLKVVRNPPSAAEIFPSSQPAPPPNPAPRSASYLSGNSIDQVDSLFLADIPWRPASPSFEETPSPAAHPRVKSASSSAQPPSPPRIPSPTQLDPWAGRTRRRAAVTATRGTVGI</sequence>
<gene>
    <name evidence="1" type="ORF">BO66DRAFT_396369</name>
</gene>
<proteinExistence type="predicted"/>
<keyword evidence="2" id="KW-1185">Reference proteome</keyword>
<protein>
    <submittedName>
        <fullName evidence="1">Uncharacterized protein</fullName>
    </submittedName>
</protein>
<dbReference type="EMBL" id="KZ825018">
    <property type="protein sequence ID" value="RAH64239.1"/>
    <property type="molecule type" value="Genomic_DNA"/>
</dbReference>
<name>A0ACD1GS99_9EURO</name>
<evidence type="ECO:0000313" key="1">
    <source>
        <dbReference type="EMBL" id="RAH64239.1"/>
    </source>
</evidence>